<name>A0AA51RT97_9GAMM</name>
<evidence type="ECO:0000313" key="7">
    <source>
        <dbReference type="Proteomes" id="UP001239782"/>
    </source>
</evidence>
<dbReference type="PROSITE" id="PS51350">
    <property type="entry name" value="PTS_HPR_DOM"/>
    <property type="match status" value="1"/>
</dbReference>
<evidence type="ECO:0000256" key="3">
    <source>
        <dbReference type="ARBA" id="ARBA00022490"/>
    </source>
</evidence>
<gene>
    <name evidence="6" type="ORF">Q9312_18035</name>
</gene>
<evidence type="ECO:0000256" key="2">
    <source>
        <dbReference type="ARBA" id="ARBA00010736"/>
    </source>
</evidence>
<proteinExistence type="inferred from homology"/>
<comment type="similarity">
    <text evidence="2">Belongs to the HPr family.</text>
</comment>
<keyword evidence="3" id="KW-0963">Cytoplasm</keyword>
<dbReference type="AlphaFoldDB" id="A0AA51RT97"/>
<dbReference type="InterPro" id="IPR035895">
    <property type="entry name" value="HPr-like_sf"/>
</dbReference>
<evidence type="ECO:0000259" key="5">
    <source>
        <dbReference type="PROSITE" id="PS51350"/>
    </source>
</evidence>
<dbReference type="Pfam" id="PF00381">
    <property type="entry name" value="PTS-HPr"/>
    <property type="match status" value="1"/>
</dbReference>
<organism evidence="6 7">
    <name type="scientific">Pleionea litopenaei</name>
    <dbReference type="NCBI Taxonomy" id="3070815"/>
    <lineage>
        <taxon>Bacteria</taxon>
        <taxon>Pseudomonadati</taxon>
        <taxon>Pseudomonadota</taxon>
        <taxon>Gammaproteobacteria</taxon>
        <taxon>Oceanospirillales</taxon>
        <taxon>Pleioneaceae</taxon>
        <taxon>Pleionea</taxon>
    </lineage>
</organism>
<dbReference type="PROSITE" id="PS00369">
    <property type="entry name" value="PTS_HPR_HIS"/>
    <property type="match status" value="1"/>
</dbReference>
<feature type="domain" description="HPr" evidence="5">
    <location>
        <begin position="1"/>
        <end position="88"/>
    </location>
</feature>
<accession>A0AA51RT97</accession>
<dbReference type="GO" id="GO:0005737">
    <property type="term" value="C:cytoplasm"/>
    <property type="evidence" value="ECO:0007669"/>
    <property type="project" value="UniProtKB-SubCell"/>
</dbReference>
<dbReference type="PRINTS" id="PR00107">
    <property type="entry name" value="PHOSPHOCPHPR"/>
</dbReference>
<evidence type="ECO:0000313" key="6">
    <source>
        <dbReference type="EMBL" id="WMS87110.1"/>
    </source>
</evidence>
<keyword evidence="4" id="KW-0598">Phosphotransferase system</keyword>
<dbReference type="KEGG" id="plei:Q9312_18035"/>
<evidence type="ECO:0000256" key="4">
    <source>
        <dbReference type="ARBA" id="ARBA00022683"/>
    </source>
</evidence>
<dbReference type="InterPro" id="IPR000032">
    <property type="entry name" value="HPr-like"/>
</dbReference>
<dbReference type="Proteomes" id="UP001239782">
    <property type="component" value="Chromosome"/>
</dbReference>
<reference evidence="6 7" key="1">
    <citation type="submission" date="2023-08" db="EMBL/GenBank/DDBJ databases">
        <title>Pleionea litopenaei sp. nov., isolated from stomach of juvenile Litopenaeus vannamei.</title>
        <authorList>
            <person name="Rho A.M."/>
            <person name="Hwang C.Y."/>
        </authorList>
    </citation>
    <scope>NUCLEOTIDE SEQUENCE [LARGE SCALE GENOMIC DNA]</scope>
    <source>
        <strain evidence="6 7">HL-JVS1</strain>
    </source>
</reference>
<dbReference type="InterPro" id="IPR001020">
    <property type="entry name" value="PTS_HPr_His_P_site"/>
</dbReference>
<dbReference type="GO" id="GO:0009401">
    <property type="term" value="P:phosphoenolpyruvate-dependent sugar phosphotransferase system"/>
    <property type="evidence" value="ECO:0007669"/>
    <property type="project" value="UniProtKB-KW"/>
</dbReference>
<dbReference type="SUPFAM" id="SSF55594">
    <property type="entry name" value="HPr-like"/>
    <property type="match status" value="1"/>
</dbReference>
<sequence>MIKQHCTIINAKGMHARAAAEVVKLVNQFESTITIEHEGREVPADSLIHLLTLAANCGKQIQITAHGHDEQQAIAALSQLIVDGFYEKP</sequence>
<dbReference type="EMBL" id="CP133548">
    <property type="protein sequence ID" value="WMS87110.1"/>
    <property type="molecule type" value="Genomic_DNA"/>
</dbReference>
<dbReference type="PANTHER" id="PTHR33705:SF2">
    <property type="entry name" value="PHOSPHOCARRIER PROTEIN NPR"/>
    <property type="match status" value="1"/>
</dbReference>
<dbReference type="Gene3D" id="3.30.1340.10">
    <property type="entry name" value="HPr-like"/>
    <property type="match status" value="1"/>
</dbReference>
<dbReference type="NCBIfam" id="TIGR01003">
    <property type="entry name" value="PTS_HPr_family"/>
    <property type="match status" value="1"/>
</dbReference>
<protein>
    <submittedName>
        <fullName evidence="6">HPr family phosphocarrier protein</fullName>
    </submittedName>
</protein>
<comment type="subcellular location">
    <subcellularLocation>
        <location evidence="1">Cytoplasm</location>
    </subcellularLocation>
</comment>
<dbReference type="InterPro" id="IPR050399">
    <property type="entry name" value="HPr"/>
</dbReference>
<evidence type="ECO:0000256" key="1">
    <source>
        <dbReference type="ARBA" id="ARBA00004496"/>
    </source>
</evidence>
<keyword evidence="7" id="KW-1185">Reference proteome</keyword>
<dbReference type="RefSeq" id="WP_309202249.1">
    <property type="nucleotide sequence ID" value="NZ_CP133548.1"/>
</dbReference>
<dbReference type="PANTHER" id="PTHR33705">
    <property type="entry name" value="PHOSPHOCARRIER PROTEIN HPR"/>
    <property type="match status" value="1"/>
</dbReference>